<protein>
    <recommendedName>
        <fullName evidence="2">WG repeat-containing protein</fullName>
    </recommendedName>
</protein>
<dbReference type="RefSeq" id="WP_353549070.1">
    <property type="nucleotide sequence ID" value="NZ_AP029612.1"/>
</dbReference>
<evidence type="ECO:0008006" key="2">
    <source>
        <dbReference type="Google" id="ProtNLM"/>
    </source>
</evidence>
<dbReference type="PANTHER" id="PTHR37841">
    <property type="entry name" value="GLR2918 PROTEIN"/>
    <property type="match status" value="1"/>
</dbReference>
<gene>
    <name evidence="1" type="ORF">KACHI17_23190</name>
</gene>
<dbReference type="AlphaFoldDB" id="A0AAT9GLD7"/>
<dbReference type="SUPFAM" id="SSF69360">
    <property type="entry name" value="Cell wall binding repeat"/>
    <property type="match status" value="2"/>
</dbReference>
<name>A0AAT9GLD7_9BACT</name>
<dbReference type="Pfam" id="PF14903">
    <property type="entry name" value="WG_beta_rep"/>
    <property type="match status" value="5"/>
</dbReference>
<dbReference type="InterPro" id="IPR032774">
    <property type="entry name" value="WG_beta_rep"/>
</dbReference>
<organism evidence="1">
    <name type="scientific">Sediminibacterium sp. KACHI17</name>
    <dbReference type="NCBI Taxonomy" id="1751071"/>
    <lineage>
        <taxon>Bacteria</taxon>
        <taxon>Pseudomonadati</taxon>
        <taxon>Bacteroidota</taxon>
        <taxon>Chitinophagia</taxon>
        <taxon>Chitinophagales</taxon>
        <taxon>Chitinophagaceae</taxon>
        <taxon>Sediminibacterium</taxon>
    </lineage>
</organism>
<dbReference type="PROSITE" id="PS51257">
    <property type="entry name" value="PROKAR_LIPOPROTEIN"/>
    <property type="match status" value="1"/>
</dbReference>
<dbReference type="PANTHER" id="PTHR37841:SF1">
    <property type="entry name" value="DUF3298 DOMAIN-CONTAINING PROTEIN"/>
    <property type="match status" value="1"/>
</dbReference>
<evidence type="ECO:0000313" key="1">
    <source>
        <dbReference type="EMBL" id="BFG71438.1"/>
    </source>
</evidence>
<sequence>MRGIFFAVLYTLIFCSCLQAQHLIPFIEKNRFGFLHKNNGRTVIPPQFVFASSFKDSIAVAAIGNHIVSAQYGFINDKGKWIITPQFSAVDQFSEYKARVQKNGKWGYINKKGIMIIPLQFAHCYNFSEGLAPASFKNNLWGLIDTLGKFVIQPSYYNITSVFSGVVCTQQNMTDPWEILTLKNKTSIKTSFTRMNGFADSLSAARDTSNKWGFVDMSGQWVIAPTYTNAASFSEGLAAVQKDYKSWGFINKKGEWVIEPRFDRIGTFKDGLAMMELGNDIVYINNEGSILFRFQR</sequence>
<reference evidence="1" key="1">
    <citation type="submission" date="2024-02" db="EMBL/GenBank/DDBJ databases">
        <title>Sediminibacterium planktonica sp. nov. and Sediminibacterium longus sp. nov., isolated from surface lake and river water.</title>
        <authorList>
            <person name="Watanabe K."/>
            <person name="Takemine S."/>
            <person name="Ishii Y."/>
            <person name="Ogata Y."/>
            <person name="Shindo C."/>
            <person name="Suda W."/>
        </authorList>
    </citation>
    <scope>NUCLEOTIDE SEQUENCE</scope>
    <source>
        <strain evidence="1">KACHI17</strain>
    </source>
</reference>
<accession>A0AAT9GLD7</accession>
<dbReference type="EMBL" id="AP029612">
    <property type="protein sequence ID" value="BFG71438.1"/>
    <property type="molecule type" value="Genomic_DNA"/>
</dbReference>
<proteinExistence type="predicted"/>